<dbReference type="RefSeq" id="WP_150077646.1">
    <property type="nucleotide sequence ID" value="NZ_VWOX01000009.1"/>
</dbReference>
<comment type="caution">
    <text evidence="1">The sequence shown here is derived from an EMBL/GenBank/DDBJ whole genome shotgun (WGS) entry which is preliminary data.</text>
</comment>
<reference evidence="1 2" key="1">
    <citation type="submission" date="2019-08" db="EMBL/GenBank/DDBJ databases">
        <authorList>
            <person name="Dhanesh K."/>
            <person name="Kumar G."/>
            <person name="Sasikala C."/>
            <person name="Venkata Ramana C."/>
        </authorList>
    </citation>
    <scope>NUCLEOTIDE SEQUENCE [LARGE SCALE GENOMIC DNA]</scope>
    <source>
        <strain evidence="1 2">JC645</strain>
    </source>
</reference>
<protein>
    <submittedName>
        <fullName evidence="1">Uncharacterized protein</fullName>
    </submittedName>
</protein>
<organism evidence="1 2">
    <name type="scientific">Roseiconus nitratireducens</name>
    <dbReference type="NCBI Taxonomy" id="2605748"/>
    <lineage>
        <taxon>Bacteria</taxon>
        <taxon>Pseudomonadati</taxon>
        <taxon>Planctomycetota</taxon>
        <taxon>Planctomycetia</taxon>
        <taxon>Pirellulales</taxon>
        <taxon>Pirellulaceae</taxon>
        <taxon>Roseiconus</taxon>
    </lineage>
</organism>
<dbReference type="Proteomes" id="UP000324479">
    <property type="component" value="Unassembled WGS sequence"/>
</dbReference>
<accession>A0A5M6D3K9</accession>
<keyword evidence="2" id="KW-1185">Reference proteome</keyword>
<evidence type="ECO:0000313" key="2">
    <source>
        <dbReference type="Proteomes" id="UP000324479"/>
    </source>
</evidence>
<sequence length="185" mass="21845">MYFHLPLNIGWDPALIQRELIRRNQTINSSLKSSEIHIAVSSEQSQWWRERRRIRFRERVDASNSKRSNLIIRFREEYLVRNVQIDCDTLNVHPADPSLLLAEQTLEASGAKHLRSIDDEFKIAYLYCAPTEKLLSFRDRMEEIDSIKQRHIDARDYLLAANAHDLQEELRVELDSFLLAGLDRR</sequence>
<evidence type="ECO:0000313" key="1">
    <source>
        <dbReference type="EMBL" id="KAA5541913.1"/>
    </source>
</evidence>
<gene>
    <name evidence="1" type="ORF">FYK55_17100</name>
</gene>
<dbReference type="AlphaFoldDB" id="A0A5M6D3K9"/>
<name>A0A5M6D3K9_9BACT</name>
<proteinExistence type="predicted"/>
<dbReference type="EMBL" id="VWOX01000009">
    <property type="protein sequence ID" value="KAA5541913.1"/>
    <property type="molecule type" value="Genomic_DNA"/>
</dbReference>